<accession>A0A7W3RAI9</accession>
<sequence>MALLDWLCLGGTEIANAARTIAYARNGLKPHTMTVRDCYCSDLPLILGDGEYRLPVLDTHAPPPWLDHAVPESYEFAGLLVTGVEGLDAAPVERPVVQRLGDGAVAGRRRYGPRTIVVTGILLGSTCCGIDYGMRWLASALRGSMACGPGGGCSGDDLRYLSCCPEVCEDAPAFTTVEDCAAPHWRTLRDVTLIDGPKVTGAVGASCGCCQSCPPKQVEFTLLAGRPHALRDPITVTAPGETWTEEDPEAACVTWSNDPDCVATQDGCEPVTVSCLDVALAGLGCAPTAPPDLPVPGNPCACEPLSRRRHCIDIPSSVLTPIWSDVVPDIEIYAGGNALRSVRVRFYPNPLGRTIEELEECGWCAEVNVTVIPEYSTLRIDGTRRRVTVTCPGSPEAPAGAAVTGTGGMPYTWPVLDCGVPYIACVEAASGTIAPDATITIRVISREV</sequence>
<dbReference type="RefSeq" id="WP_182706967.1">
    <property type="nucleotide sequence ID" value="NZ_JACJII010000001.1"/>
</dbReference>
<protein>
    <submittedName>
        <fullName evidence="1">Uncharacterized protein</fullName>
    </submittedName>
</protein>
<dbReference type="EMBL" id="JACJII010000001">
    <property type="protein sequence ID" value="MBA9005912.1"/>
    <property type="molecule type" value="Genomic_DNA"/>
</dbReference>
<comment type="caution">
    <text evidence="1">The sequence shown here is derived from an EMBL/GenBank/DDBJ whole genome shotgun (WGS) entry which is preliminary data.</text>
</comment>
<evidence type="ECO:0000313" key="2">
    <source>
        <dbReference type="Proteomes" id="UP000539313"/>
    </source>
</evidence>
<organism evidence="1 2">
    <name type="scientific">Thermomonospora cellulosilytica</name>
    <dbReference type="NCBI Taxonomy" id="1411118"/>
    <lineage>
        <taxon>Bacteria</taxon>
        <taxon>Bacillati</taxon>
        <taxon>Actinomycetota</taxon>
        <taxon>Actinomycetes</taxon>
        <taxon>Streptosporangiales</taxon>
        <taxon>Thermomonosporaceae</taxon>
        <taxon>Thermomonospora</taxon>
    </lineage>
</organism>
<name>A0A7W3RAI9_9ACTN</name>
<evidence type="ECO:0000313" key="1">
    <source>
        <dbReference type="EMBL" id="MBA9005912.1"/>
    </source>
</evidence>
<proteinExistence type="predicted"/>
<gene>
    <name evidence="1" type="ORF">HNR21_004794</name>
</gene>
<dbReference type="AlphaFoldDB" id="A0A7W3RAI9"/>
<reference evidence="1 2" key="1">
    <citation type="submission" date="2020-08" db="EMBL/GenBank/DDBJ databases">
        <title>Sequencing the genomes of 1000 actinobacteria strains.</title>
        <authorList>
            <person name="Klenk H.-P."/>
        </authorList>
    </citation>
    <scope>NUCLEOTIDE SEQUENCE [LARGE SCALE GENOMIC DNA]</scope>
    <source>
        <strain evidence="1 2">DSM 45823</strain>
    </source>
</reference>
<dbReference type="Proteomes" id="UP000539313">
    <property type="component" value="Unassembled WGS sequence"/>
</dbReference>
<keyword evidence="2" id="KW-1185">Reference proteome</keyword>